<dbReference type="CDD" id="cd10431">
    <property type="entry name" value="GHITM"/>
    <property type="match status" value="1"/>
</dbReference>
<feature type="transmembrane region" description="Helical" evidence="5">
    <location>
        <begin position="178"/>
        <end position="199"/>
    </location>
</feature>
<comment type="similarity">
    <text evidence="5">Belongs to the BI1 family.</text>
</comment>
<name>A0A7J7IXG6_BUGNE</name>
<dbReference type="Pfam" id="PF01027">
    <property type="entry name" value="Bax1-I"/>
    <property type="match status" value="1"/>
</dbReference>
<comment type="subcellular location">
    <subcellularLocation>
        <location evidence="1">Membrane</location>
        <topology evidence="1">Multi-pass membrane protein</topology>
    </subcellularLocation>
</comment>
<evidence type="ECO:0000256" key="1">
    <source>
        <dbReference type="ARBA" id="ARBA00004141"/>
    </source>
</evidence>
<keyword evidence="2 5" id="KW-0812">Transmembrane</keyword>
<dbReference type="GO" id="GO:0005743">
    <property type="term" value="C:mitochondrial inner membrane"/>
    <property type="evidence" value="ECO:0007669"/>
    <property type="project" value="TreeGrafter"/>
</dbReference>
<dbReference type="OrthoDB" id="6285520at2759"/>
<dbReference type="EMBL" id="VXIV02003294">
    <property type="protein sequence ID" value="KAF6018560.1"/>
    <property type="molecule type" value="Genomic_DNA"/>
</dbReference>
<evidence type="ECO:0000313" key="7">
    <source>
        <dbReference type="Proteomes" id="UP000593567"/>
    </source>
</evidence>
<accession>A0A7J7IXG6</accession>
<protein>
    <recommendedName>
        <fullName evidence="8">Growth hormone-inducible transmembrane protein</fullName>
    </recommendedName>
</protein>
<dbReference type="PANTHER" id="PTHR23291:SF112">
    <property type="entry name" value="GROWTH HORMONE-INDUCIBLE TRANSMEMBRANE PROTEIN"/>
    <property type="match status" value="1"/>
</dbReference>
<keyword evidence="4 5" id="KW-0472">Membrane</keyword>
<proteinExistence type="inferred from homology"/>
<feature type="transmembrane region" description="Helical" evidence="5">
    <location>
        <begin position="146"/>
        <end position="166"/>
    </location>
</feature>
<feature type="transmembrane region" description="Helical" evidence="5">
    <location>
        <begin position="235"/>
        <end position="254"/>
    </location>
</feature>
<evidence type="ECO:0008006" key="8">
    <source>
        <dbReference type="Google" id="ProtNLM"/>
    </source>
</evidence>
<evidence type="ECO:0000313" key="6">
    <source>
        <dbReference type="EMBL" id="KAF6018560.1"/>
    </source>
</evidence>
<feature type="transmembrane region" description="Helical" evidence="5">
    <location>
        <begin position="115"/>
        <end position="134"/>
    </location>
</feature>
<feature type="transmembrane region" description="Helical" evidence="5">
    <location>
        <begin position="205"/>
        <end position="223"/>
    </location>
</feature>
<sequence length="333" mass="34854">MLASQVGVLCRSSARNLFHPQVGFRSNIVTHTRNAARSTQIGGRVGTKQTSLKEKLMAPVGNNAFGIGRGVVAGSAALGIGALCFYGLGMGGDVGVREKSLMWPQYVKDRIKTTYLYFGGSLCVSAAAATAVFRTPALLRLVSYQGFMGMLVSLGAMVGTSVLCQSIPYTENFGAKQLAWILHSATVGAVIAPLCVLGGPLLTRAAMYTAGVVGGLSSIAVCAPSEKFLNWGAPLGMGFGLVFVSSLAGAFLPPTTVLGAGLYSISVYGGLAIFSGLMLYDTQKVMKKAELTPYYSNPPFDPINSCMSIYMDAINIFIRIAMILANGGGGRKK</sequence>
<reference evidence="6" key="1">
    <citation type="submission" date="2020-06" db="EMBL/GenBank/DDBJ databases">
        <title>Draft genome of Bugula neritina, a colonial animal packing powerful symbionts and potential medicines.</title>
        <authorList>
            <person name="Rayko M."/>
        </authorList>
    </citation>
    <scope>NUCLEOTIDE SEQUENCE [LARGE SCALE GENOMIC DNA]</scope>
    <source>
        <strain evidence="6">Kwan_BN1</strain>
    </source>
</reference>
<organism evidence="6 7">
    <name type="scientific">Bugula neritina</name>
    <name type="common">Brown bryozoan</name>
    <name type="synonym">Sertularia neritina</name>
    <dbReference type="NCBI Taxonomy" id="10212"/>
    <lineage>
        <taxon>Eukaryota</taxon>
        <taxon>Metazoa</taxon>
        <taxon>Spiralia</taxon>
        <taxon>Lophotrochozoa</taxon>
        <taxon>Bryozoa</taxon>
        <taxon>Gymnolaemata</taxon>
        <taxon>Cheilostomatida</taxon>
        <taxon>Flustrina</taxon>
        <taxon>Buguloidea</taxon>
        <taxon>Bugulidae</taxon>
        <taxon>Bugula</taxon>
    </lineage>
</organism>
<dbReference type="InterPro" id="IPR035871">
    <property type="entry name" value="GHITM"/>
</dbReference>
<keyword evidence="7" id="KW-1185">Reference proteome</keyword>
<feature type="transmembrane region" description="Helical" evidence="5">
    <location>
        <begin position="71"/>
        <end position="94"/>
    </location>
</feature>
<evidence type="ECO:0000256" key="4">
    <source>
        <dbReference type="ARBA" id="ARBA00023136"/>
    </source>
</evidence>
<feature type="transmembrane region" description="Helical" evidence="5">
    <location>
        <begin position="260"/>
        <end position="280"/>
    </location>
</feature>
<keyword evidence="3 5" id="KW-1133">Transmembrane helix</keyword>
<evidence type="ECO:0000256" key="2">
    <source>
        <dbReference type="ARBA" id="ARBA00022692"/>
    </source>
</evidence>
<comment type="caution">
    <text evidence="6">The sequence shown here is derived from an EMBL/GenBank/DDBJ whole genome shotgun (WGS) entry which is preliminary data.</text>
</comment>
<dbReference type="PANTHER" id="PTHR23291">
    <property type="entry name" value="BAX INHIBITOR-RELATED"/>
    <property type="match status" value="1"/>
</dbReference>
<evidence type="ECO:0000256" key="5">
    <source>
        <dbReference type="RuleBase" id="RU004379"/>
    </source>
</evidence>
<dbReference type="AlphaFoldDB" id="A0A7J7IXG6"/>
<dbReference type="InterPro" id="IPR006214">
    <property type="entry name" value="Bax_inhibitor_1-related"/>
</dbReference>
<evidence type="ECO:0000256" key="3">
    <source>
        <dbReference type="ARBA" id="ARBA00022989"/>
    </source>
</evidence>
<gene>
    <name evidence="6" type="ORF">EB796_023140</name>
</gene>
<dbReference type="Proteomes" id="UP000593567">
    <property type="component" value="Unassembled WGS sequence"/>
</dbReference>